<dbReference type="EMBL" id="BGPR01034300">
    <property type="protein sequence ID" value="GBO08618.1"/>
    <property type="molecule type" value="Genomic_DNA"/>
</dbReference>
<evidence type="ECO:0008006" key="3">
    <source>
        <dbReference type="Google" id="ProtNLM"/>
    </source>
</evidence>
<evidence type="ECO:0000313" key="2">
    <source>
        <dbReference type="Proteomes" id="UP000499080"/>
    </source>
</evidence>
<sequence>MIELNESQTRLQKFLWKNSKSSPTKVYELRTVTYGTISAPYLATKVLQQLTLDEEKNSPLASKVLLQDFYMDDCLSGSSEFTEFETIQSELRQLLQRGGMTLHKWCSSYSPTTAQEFPLERNTA</sequence>
<dbReference type="OrthoDB" id="7990652at2759"/>
<dbReference type="AlphaFoldDB" id="A0A4Y2U743"/>
<keyword evidence="2" id="KW-1185">Reference proteome</keyword>
<comment type="caution">
    <text evidence="1">The sequence shown here is derived from an EMBL/GenBank/DDBJ whole genome shotgun (WGS) entry which is preliminary data.</text>
</comment>
<proteinExistence type="predicted"/>
<dbReference type="Proteomes" id="UP000499080">
    <property type="component" value="Unassembled WGS sequence"/>
</dbReference>
<dbReference type="InterPro" id="IPR043502">
    <property type="entry name" value="DNA/RNA_pol_sf"/>
</dbReference>
<dbReference type="PANTHER" id="PTHR47331">
    <property type="entry name" value="PHD-TYPE DOMAIN-CONTAINING PROTEIN"/>
    <property type="match status" value="1"/>
</dbReference>
<dbReference type="SUPFAM" id="SSF56672">
    <property type="entry name" value="DNA/RNA polymerases"/>
    <property type="match status" value="1"/>
</dbReference>
<dbReference type="GO" id="GO:0071897">
    <property type="term" value="P:DNA biosynthetic process"/>
    <property type="evidence" value="ECO:0007669"/>
    <property type="project" value="UniProtKB-ARBA"/>
</dbReference>
<reference evidence="1 2" key="1">
    <citation type="journal article" date="2019" name="Sci. Rep.">
        <title>Orb-weaving spider Araneus ventricosus genome elucidates the spidroin gene catalogue.</title>
        <authorList>
            <person name="Kono N."/>
            <person name="Nakamura H."/>
            <person name="Ohtoshi R."/>
            <person name="Moran D.A.P."/>
            <person name="Shinohara A."/>
            <person name="Yoshida Y."/>
            <person name="Fujiwara M."/>
            <person name="Mori M."/>
            <person name="Tomita M."/>
            <person name="Arakawa K."/>
        </authorList>
    </citation>
    <scope>NUCLEOTIDE SEQUENCE [LARGE SCALE GENOMIC DNA]</scope>
</reference>
<protein>
    <recommendedName>
        <fullName evidence="3">Reverse transcriptase domain-containing protein</fullName>
    </recommendedName>
</protein>
<organism evidence="1 2">
    <name type="scientific">Araneus ventricosus</name>
    <name type="common">Orbweaver spider</name>
    <name type="synonym">Epeira ventricosa</name>
    <dbReference type="NCBI Taxonomy" id="182803"/>
    <lineage>
        <taxon>Eukaryota</taxon>
        <taxon>Metazoa</taxon>
        <taxon>Ecdysozoa</taxon>
        <taxon>Arthropoda</taxon>
        <taxon>Chelicerata</taxon>
        <taxon>Arachnida</taxon>
        <taxon>Araneae</taxon>
        <taxon>Araneomorphae</taxon>
        <taxon>Entelegynae</taxon>
        <taxon>Araneoidea</taxon>
        <taxon>Araneidae</taxon>
        <taxon>Araneus</taxon>
    </lineage>
</organism>
<gene>
    <name evidence="1" type="ORF">AVEN_259035_1</name>
</gene>
<name>A0A4Y2U743_ARAVE</name>
<evidence type="ECO:0000313" key="1">
    <source>
        <dbReference type="EMBL" id="GBO08618.1"/>
    </source>
</evidence>
<accession>A0A4Y2U743</accession>